<dbReference type="PROSITE" id="PS00022">
    <property type="entry name" value="EGF_1"/>
    <property type="match status" value="1"/>
</dbReference>
<dbReference type="Gene3D" id="2.10.25.10">
    <property type="entry name" value="Laminin"/>
    <property type="match status" value="1"/>
</dbReference>
<evidence type="ECO:0000256" key="2">
    <source>
        <dbReference type="SAM" id="MobiDB-lite"/>
    </source>
</evidence>
<keyword evidence="6" id="KW-1185">Reference proteome</keyword>
<keyword evidence="1" id="KW-1015">Disulfide bond</keyword>
<feature type="region of interest" description="Disordered" evidence="2">
    <location>
        <begin position="1"/>
        <end position="259"/>
    </location>
</feature>
<evidence type="ECO:0000256" key="1">
    <source>
        <dbReference type="PROSITE-ProRule" id="PRU00076"/>
    </source>
</evidence>
<feature type="compositionally biased region" description="Polar residues" evidence="2">
    <location>
        <begin position="138"/>
        <end position="150"/>
    </location>
</feature>
<feature type="compositionally biased region" description="Low complexity" evidence="2">
    <location>
        <begin position="608"/>
        <end position="634"/>
    </location>
</feature>
<protein>
    <recommendedName>
        <fullName evidence="4">EGF-like domain-containing protein</fullName>
    </recommendedName>
</protein>
<feature type="domain" description="EGF-like" evidence="4">
    <location>
        <begin position="463"/>
        <end position="500"/>
    </location>
</feature>
<dbReference type="Proteomes" id="UP000452235">
    <property type="component" value="Unassembled WGS sequence"/>
</dbReference>
<dbReference type="PANTHER" id="PTHR17178:SF0">
    <property type="entry name" value="SERGLYCIN"/>
    <property type="match status" value="1"/>
</dbReference>
<keyword evidence="1" id="KW-0245">EGF-like domain</keyword>
<reference evidence="5 6" key="1">
    <citation type="submission" date="2020-01" db="EMBL/GenBank/DDBJ databases">
        <title>Aspergillus terreus IFO 6365 whole genome shotgun sequence.</title>
        <authorList>
            <person name="Kanamasa S."/>
            <person name="Takahashi H."/>
        </authorList>
    </citation>
    <scope>NUCLEOTIDE SEQUENCE [LARGE SCALE GENOMIC DNA]</scope>
    <source>
        <strain evidence="5 6">IFO 6365</strain>
    </source>
</reference>
<dbReference type="PANTHER" id="PTHR17178">
    <property type="entry name" value="SECRETORY GRANULE PROTEOGLYCAN CORE PROTEIN"/>
    <property type="match status" value="1"/>
</dbReference>
<feature type="region of interest" description="Disordered" evidence="2">
    <location>
        <begin position="604"/>
        <end position="634"/>
    </location>
</feature>
<keyword evidence="3" id="KW-1133">Transmembrane helix</keyword>
<feature type="transmembrane region" description="Helical" evidence="3">
    <location>
        <begin position="430"/>
        <end position="456"/>
    </location>
</feature>
<dbReference type="CDD" id="cd00054">
    <property type="entry name" value="EGF_CA"/>
    <property type="match status" value="1"/>
</dbReference>
<organism evidence="5 6">
    <name type="scientific">Aspergillus terreus</name>
    <dbReference type="NCBI Taxonomy" id="33178"/>
    <lineage>
        <taxon>Eukaryota</taxon>
        <taxon>Fungi</taxon>
        <taxon>Dikarya</taxon>
        <taxon>Ascomycota</taxon>
        <taxon>Pezizomycotina</taxon>
        <taxon>Eurotiomycetes</taxon>
        <taxon>Eurotiomycetidae</taxon>
        <taxon>Eurotiales</taxon>
        <taxon>Aspergillaceae</taxon>
        <taxon>Aspergillus</taxon>
        <taxon>Aspergillus subgen. Circumdati</taxon>
    </lineage>
</organism>
<name>A0A8H3MWB0_ASPTE</name>
<accession>A0A8H3MWB0</accession>
<proteinExistence type="predicted"/>
<feature type="compositionally biased region" description="Polar residues" evidence="2">
    <location>
        <begin position="197"/>
        <end position="207"/>
    </location>
</feature>
<dbReference type="InterPro" id="IPR000742">
    <property type="entry name" value="EGF"/>
</dbReference>
<dbReference type="PROSITE" id="PS01186">
    <property type="entry name" value="EGF_2"/>
    <property type="match status" value="1"/>
</dbReference>
<evidence type="ECO:0000313" key="6">
    <source>
        <dbReference type="Proteomes" id="UP000452235"/>
    </source>
</evidence>
<comment type="caution">
    <text evidence="5">The sequence shown here is derived from an EMBL/GenBank/DDBJ whole genome shotgun (WGS) entry which is preliminary data.</text>
</comment>
<evidence type="ECO:0000313" key="5">
    <source>
        <dbReference type="EMBL" id="GFF19531.1"/>
    </source>
</evidence>
<dbReference type="PROSITE" id="PS50026">
    <property type="entry name" value="EGF_3"/>
    <property type="match status" value="1"/>
</dbReference>
<sequence length="713" mass="75536">MPSFRQDPAHMTQWPLPDDDLPPNVVDQHGRLFVPRGPPPQRPPRPDVPSPSVYSERSLPVATEDLFRQSAVSSSGSIPSIPDFPVPAQAAHAEDNVPQRVPRGRTSNLAPPTSRPSMKRRSSVSPIPEESPRGFQGSVASSRVIPSSWGSGPAESEILGTYLDVDSDDSDPKDLHEANTGLVRQASLGKRGKPSLRTIQRSTTESPAPSRDEASKAVTAEATPTAISKGVSGGDSSAKAPRDSFLTSSTDSSHFDPEKLPIVLDEPRQTASPDAHDVSALEKEAGVFPKAAPTMSDKRPGGRRPPRLDMSAVRDAEKRGSLTSLPDLIRRATKLATNLEHGRTASRNDLLNGGGGPRFPWGHEYRKSGSIRSILASFPPPAATPENGYRSSWPVFFRRSTLHHLDSHDEGADQEKDARPQRRCCGMPPWLFVLVLFIIIAIILVAVLVPVFLVAIPKSHASSANTCEKTTPCENGGVSVSSADVCSCVCTNGFTGSRCTVAGDASCITTELNGKNATVGSDLPRLFTQSSETFDIDLDPTTIMALFSQNNVSCTTENALVSFRGVSSSKTRRSVLDLGETEAGATKTLAARGATATANGIVFDNSGATKTKPSPTATTTDAASATSATGTASPTATALPSKAVDFSRVAVLYILEKTGTLGAAMLTEERLQKFLGDADASSIGSQNCTIDLADAGLLANFTLDYGRYQITKA</sequence>
<keyword evidence="3" id="KW-0812">Transmembrane</keyword>
<evidence type="ECO:0000259" key="4">
    <source>
        <dbReference type="PROSITE" id="PS50026"/>
    </source>
</evidence>
<dbReference type="AlphaFoldDB" id="A0A8H3MWB0"/>
<keyword evidence="3" id="KW-0472">Membrane</keyword>
<gene>
    <name evidence="5" type="ORF">ATEIFO6365_0010030400</name>
</gene>
<feature type="disulfide bond" evidence="1">
    <location>
        <begin position="490"/>
        <end position="499"/>
    </location>
</feature>
<comment type="caution">
    <text evidence="1">Lacks conserved residue(s) required for the propagation of feature annotation.</text>
</comment>
<dbReference type="EMBL" id="BLJY01000010">
    <property type="protein sequence ID" value="GFF19531.1"/>
    <property type="molecule type" value="Genomic_DNA"/>
</dbReference>
<evidence type="ECO:0000256" key="3">
    <source>
        <dbReference type="SAM" id="Phobius"/>
    </source>
</evidence>
<feature type="compositionally biased region" description="Pro residues" evidence="2">
    <location>
        <begin position="36"/>
        <end position="49"/>
    </location>
</feature>